<feature type="transmembrane region" description="Helical" evidence="1">
    <location>
        <begin position="86"/>
        <end position="108"/>
    </location>
</feature>
<evidence type="ECO:0000313" key="2">
    <source>
        <dbReference type="EMBL" id="PWL54369.1"/>
    </source>
</evidence>
<keyword evidence="1" id="KW-0472">Membrane</keyword>
<keyword evidence="1" id="KW-0812">Transmembrane</keyword>
<accession>A0A316MAS0</accession>
<dbReference type="AlphaFoldDB" id="A0A316MAS0"/>
<evidence type="ECO:0000256" key="1">
    <source>
        <dbReference type="SAM" id="Phobius"/>
    </source>
</evidence>
<evidence type="ECO:0000313" key="3">
    <source>
        <dbReference type="Proteomes" id="UP000246114"/>
    </source>
</evidence>
<proteinExistence type="predicted"/>
<dbReference type="EMBL" id="QAMZ01000023">
    <property type="protein sequence ID" value="PWL54369.1"/>
    <property type="molecule type" value="Genomic_DNA"/>
</dbReference>
<keyword evidence="1" id="KW-1133">Transmembrane helix</keyword>
<gene>
    <name evidence="2" type="ORF">DBY38_04375</name>
</gene>
<sequence>MKIGVRTPSIKKSVKARTTGRITREVKSSINPTYGKKGMGWVKDPQKAAYNKVYNKTTVGVNPMSDDDNKVTAGDMLKGIGSFLETLGSLLIAIGYLAIAIFILYIVIQLIF</sequence>
<reference evidence="2 3" key="1">
    <citation type="submission" date="2018-03" db="EMBL/GenBank/DDBJ databases">
        <title>The uncultured portion of the human microbiome is neutrally assembled.</title>
        <authorList>
            <person name="Jeraldo P."/>
            <person name="Boardman L."/>
            <person name="White B.A."/>
            <person name="Nelson H."/>
            <person name="Goldenfeld N."/>
            <person name="Chia N."/>
        </authorList>
    </citation>
    <scope>NUCLEOTIDE SEQUENCE [LARGE SCALE GENOMIC DNA]</scope>
    <source>
        <strain evidence="2">CIM:MAG 903</strain>
    </source>
</reference>
<comment type="caution">
    <text evidence="2">The sequence shown here is derived from an EMBL/GenBank/DDBJ whole genome shotgun (WGS) entry which is preliminary data.</text>
</comment>
<name>A0A316MAS0_9CLOT</name>
<protein>
    <submittedName>
        <fullName evidence="2">Uncharacterized protein</fullName>
    </submittedName>
</protein>
<dbReference type="Proteomes" id="UP000246114">
    <property type="component" value="Unassembled WGS sequence"/>
</dbReference>
<organism evidence="2 3">
    <name type="scientific">Clostridium cadaveris</name>
    <dbReference type="NCBI Taxonomy" id="1529"/>
    <lineage>
        <taxon>Bacteria</taxon>
        <taxon>Bacillati</taxon>
        <taxon>Bacillota</taxon>
        <taxon>Clostridia</taxon>
        <taxon>Eubacteriales</taxon>
        <taxon>Clostridiaceae</taxon>
        <taxon>Clostridium</taxon>
    </lineage>
</organism>